<dbReference type="EMBL" id="BK015728">
    <property type="protein sequence ID" value="DAE22196.1"/>
    <property type="molecule type" value="Genomic_DNA"/>
</dbReference>
<sequence>MDSYHKQIRRRLQSMAPKRAIAYVMSAQRLKPCYGQLPQADTAQIAEHGTKAGYCVCDERPATA</sequence>
<name>A0A8S5QU85_9CAUD</name>
<reference evidence="1" key="1">
    <citation type="journal article" date="2021" name="Proc. Natl. Acad. Sci. U.S.A.">
        <title>A Catalog of Tens of Thousands of Viruses from Human Metagenomes Reveals Hidden Associations with Chronic Diseases.</title>
        <authorList>
            <person name="Tisza M.J."/>
            <person name="Buck C.B."/>
        </authorList>
    </citation>
    <scope>NUCLEOTIDE SEQUENCE</scope>
    <source>
        <strain evidence="1">CtLsx2</strain>
    </source>
</reference>
<evidence type="ECO:0000313" key="1">
    <source>
        <dbReference type="EMBL" id="DAE22196.1"/>
    </source>
</evidence>
<protein>
    <submittedName>
        <fullName evidence="1">Uncharacterized protein</fullName>
    </submittedName>
</protein>
<accession>A0A8S5QU85</accession>
<organism evidence="1">
    <name type="scientific">Siphoviridae sp. ctLsx2</name>
    <dbReference type="NCBI Taxonomy" id="2826254"/>
    <lineage>
        <taxon>Viruses</taxon>
        <taxon>Duplodnaviria</taxon>
        <taxon>Heunggongvirae</taxon>
        <taxon>Uroviricota</taxon>
        <taxon>Caudoviricetes</taxon>
    </lineage>
</organism>
<proteinExistence type="predicted"/>